<name>A0ABN1IFP6_9FLAO</name>
<sequence length="148" mass="16629">MSDYPITGFYFRLTFPLEFGVLDTSFKEVSGMSMEMGVEEIAEGGENRFKHRVPTGAKYQNLVLKRGLTTSVSALSLWCEAILAGGLSTTIIKQTVIVSLMNENSTPVKNWSFVNAWPVKWEFSPLNSMNNEIVIETLELTYDYSLVI</sequence>
<evidence type="ECO:0000313" key="1">
    <source>
        <dbReference type="EMBL" id="GAA0712146.1"/>
    </source>
</evidence>
<proteinExistence type="predicted"/>
<dbReference type="RefSeq" id="WP_299605403.1">
    <property type="nucleotide sequence ID" value="NZ_BAAAGE010000001.1"/>
</dbReference>
<comment type="caution">
    <text evidence="1">The sequence shown here is derived from an EMBL/GenBank/DDBJ whole genome shotgun (WGS) entry which is preliminary data.</text>
</comment>
<gene>
    <name evidence="1" type="ORF">GCM10009430_02260</name>
</gene>
<dbReference type="PANTHER" id="PTHR38009:SF1">
    <property type="entry name" value="CONSERVED HYPOTHETICAL PHAGE TAIL PROTEIN"/>
    <property type="match status" value="1"/>
</dbReference>
<dbReference type="PANTHER" id="PTHR38009">
    <property type="entry name" value="CONSERVED HYPOTHETICAL PHAGE TAIL PROTEIN"/>
    <property type="match status" value="1"/>
</dbReference>
<dbReference type="EMBL" id="BAAAGE010000001">
    <property type="protein sequence ID" value="GAA0712146.1"/>
    <property type="molecule type" value="Genomic_DNA"/>
</dbReference>
<protein>
    <submittedName>
        <fullName evidence="1">Phage tail protein</fullName>
    </submittedName>
</protein>
<dbReference type="InterPro" id="IPR011747">
    <property type="entry name" value="CHP02241"/>
</dbReference>
<dbReference type="Proteomes" id="UP001501758">
    <property type="component" value="Unassembled WGS sequence"/>
</dbReference>
<reference evidence="1 2" key="1">
    <citation type="journal article" date="2019" name="Int. J. Syst. Evol. Microbiol.">
        <title>The Global Catalogue of Microorganisms (GCM) 10K type strain sequencing project: providing services to taxonomists for standard genome sequencing and annotation.</title>
        <authorList>
            <consortium name="The Broad Institute Genomics Platform"/>
            <consortium name="The Broad Institute Genome Sequencing Center for Infectious Disease"/>
            <person name="Wu L."/>
            <person name="Ma J."/>
        </authorList>
    </citation>
    <scope>NUCLEOTIDE SEQUENCE [LARGE SCALE GENOMIC DNA]</scope>
    <source>
        <strain evidence="1 2">JCM 15974</strain>
    </source>
</reference>
<keyword evidence="2" id="KW-1185">Reference proteome</keyword>
<organism evidence="1 2">
    <name type="scientific">Aquimarina litoralis</name>
    <dbReference type="NCBI Taxonomy" id="584605"/>
    <lineage>
        <taxon>Bacteria</taxon>
        <taxon>Pseudomonadati</taxon>
        <taxon>Bacteroidota</taxon>
        <taxon>Flavobacteriia</taxon>
        <taxon>Flavobacteriales</taxon>
        <taxon>Flavobacteriaceae</taxon>
        <taxon>Aquimarina</taxon>
    </lineage>
</organism>
<accession>A0ABN1IFP6</accession>
<dbReference type="NCBIfam" id="TIGR02241">
    <property type="entry name" value="conserved hypothetical phage tail region protein"/>
    <property type="match status" value="1"/>
</dbReference>
<evidence type="ECO:0000313" key="2">
    <source>
        <dbReference type="Proteomes" id="UP001501758"/>
    </source>
</evidence>
<dbReference type="Pfam" id="PF06841">
    <property type="entry name" value="Phage_T4_gp19"/>
    <property type="match status" value="1"/>
</dbReference>
<dbReference type="InterPro" id="IPR010667">
    <property type="entry name" value="Phage_T4_Gp19"/>
</dbReference>